<organism evidence="2 3">
    <name type="scientific">Gracilariopsis chorda</name>
    <dbReference type="NCBI Taxonomy" id="448386"/>
    <lineage>
        <taxon>Eukaryota</taxon>
        <taxon>Rhodophyta</taxon>
        <taxon>Florideophyceae</taxon>
        <taxon>Rhodymeniophycidae</taxon>
        <taxon>Gracilariales</taxon>
        <taxon>Gracilariaceae</taxon>
        <taxon>Gracilariopsis</taxon>
    </lineage>
</organism>
<feature type="domain" description="Aminotransferase class I/classII large" evidence="1">
    <location>
        <begin position="2"/>
        <end position="337"/>
    </location>
</feature>
<evidence type="ECO:0000313" key="3">
    <source>
        <dbReference type="Proteomes" id="UP000247409"/>
    </source>
</evidence>
<dbReference type="GO" id="GO:0030170">
    <property type="term" value="F:pyridoxal phosphate binding"/>
    <property type="evidence" value="ECO:0007669"/>
    <property type="project" value="InterPro"/>
</dbReference>
<evidence type="ECO:0000259" key="1">
    <source>
        <dbReference type="Pfam" id="PF00155"/>
    </source>
</evidence>
<dbReference type="STRING" id="448386.A0A2V3IY49"/>
<dbReference type="InterPro" id="IPR015424">
    <property type="entry name" value="PyrdxlP-dep_Trfase"/>
</dbReference>
<dbReference type="Gene3D" id="3.90.1150.10">
    <property type="entry name" value="Aspartate Aminotransferase, domain 1"/>
    <property type="match status" value="1"/>
</dbReference>
<dbReference type="CDD" id="cd00609">
    <property type="entry name" value="AAT_like"/>
    <property type="match status" value="1"/>
</dbReference>
<keyword evidence="3" id="KW-1185">Reference proteome</keyword>
<dbReference type="AlphaFoldDB" id="A0A2V3IY49"/>
<dbReference type="InterPro" id="IPR004839">
    <property type="entry name" value="Aminotransferase_I/II_large"/>
</dbReference>
<accession>A0A2V3IY49</accession>
<dbReference type="GO" id="GO:0047536">
    <property type="term" value="F:2-aminoadipate transaminase activity"/>
    <property type="evidence" value="ECO:0007669"/>
    <property type="project" value="TreeGrafter"/>
</dbReference>
<protein>
    <submittedName>
        <fullName evidence="2">Aromatic-amino-acid aminotransferase 1</fullName>
    </submittedName>
</protein>
<dbReference type="Pfam" id="PF00155">
    <property type="entry name" value="Aminotran_1_2"/>
    <property type="match status" value="1"/>
</dbReference>
<evidence type="ECO:0000313" key="2">
    <source>
        <dbReference type="EMBL" id="PXF46607.1"/>
    </source>
</evidence>
<dbReference type="InterPro" id="IPR015422">
    <property type="entry name" value="PyrdxlP-dep_Trfase_small"/>
</dbReference>
<dbReference type="PANTHER" id="PTHR42858:SF1">
    <property type="entry name" value="LD15494P"/>
    <property type="match status" value="1"/>
</dbReference>
<name>A0A2V3IY49_9FLOR</name>
<dbReference type="Gene3D" id="3.40.640.10">
    <property type="entry name" value="Type I PLP-dependent aspartate aminotransferase-like (Major domain)"/>
    <property type="match status" value="1"/>
</dbReference>
<comment type="caution">
    <text evidence="2">The sequence shown here is derived from an EMBL/GenBank/DDBJ whole genome shotgun (WGS) entry which is preliminary data.</text>
</comment>
<dbReference type="EMBL" id="NBIV01000035">
    <property type="protein sequence ID" value="PXF46607.1"/>
    <property type="molecule type" value="Genomic_DNA"/>
</dbReference>
<keyword evidence="2" id="KW-0032">Aminotransferase</keyword>
<dbReference type="InterPro" id="IPR015421">
    <property type="entry name" value="PyrdxlP-dep_Trfase_major"/>
</dbReference>
<proteinExistence type="predicted"/>
<sequence length="344" mass="38568">MQYGLMQGNIRLREQIAEWVAHEANRPTAKQSADEILITTGSGPALSVICHLFSKPGDTIFVDSPGYFLAYYTFKDCDLQVVDIPTDEFGMDVDAMEEQLRSGVRPSLVYTVPIANNPTGVSMSEERKERLLELSREYGFKIAADEVYQFLTWNSKFPTSLYEFDDPHNPTVFSINSFSKILGPGLRLGWVTSNQTHIARILDYGALHSGGGFNPFASAIVSEMIDNGEVDKQVTRLRDHYSTTSEALCEALEQYVRPALRDGETLHYYKPMGGFFCFVQLPDRINADELLAAAKQHGASFFAGKYFSQDREGFQNCIRLCFAFVSTEEIQEGVRRIGEAIKGL</sequence>
<reference evidence="2 3" key="1">
    <citation type="journal article" date="2018" name="Mol. Biol. Evol.">
        <title>Analysis of the draft genome of the red seaweed Gracilariopsis chorda provides insights into genome size evolution in Rhodophyta.</title>
        <authorList>
            <person name="Lee J."/>
            <person name="Yang E.C."/>
            <person name="Graf L."/>
            <person name="Yang J.H."/>
            <person name="Qiu H."/>
            <person name="Zel Zion U."/>
            <person name="Chan C.X."/>
            <person name="Stephens T.G."/>
            <person name="Weber A.P.M."/>
            <person name="Boo G.H."/>
            <person name="Boo S.M."/>
            <person name="Kim K.M."/>
            <person name="Shin Y."/>
            <person name="Jung M."/>
            <person name="Lee S.J."/>
            <person name="Yim H.S."/>
            <person name="Lee J.H."/>
            <person name="Bhattacharya D."/>
            <person name="Yoon H.S."/>
        </authorList>
    </citation>
    <scope>NUCLEOTIDE SEQUENCE [LARGE SCALE GENOMIC DNA]</scope>
    <source>
        <strain evidence="2 3">SKKU-2015</strain>
        <tissue evidence="2">Whole body</tissue>
    </source>
</reference>
<dbReference type="Proteomes" id="UP000247409">
    <property type="component" value="Unassembled WGS sequence"/>
</dbReference>
<dbReference type="PANTHER" id="PTHR42858">
    <property type="entry name" value="AMINOTRANSFERASE"/>
    <property type="match status" value="1"/>
</dbReference>
<dbReference type="SUPFAM" id="SSF53383">
    <property type="entry name" value="PLP-dependent transferases"/>
    <property type="match status" value="1"/>
</dbReference>
<gene>
    <name evidence="2" type="ORF">BWQ96_03596</name>
</gene>
<keyword evidence="2" id="KW-0808">Transferase</keyword>
<dbReference type="OrthoDB" id="691673at2759"/>